<sequence length="286" mass="32449">MAAFWAYDYACSLHEEWTFLLRSRWSKMKGLYIVTRYLPFILLITDLYMSFTSNENPVKCGTLANISSGFGMILAICSECFFILRTYALWNRNRILLAAILGTFFVSFQSNHRTQASGRSISQSFLAASVSITVDTTVSAAYTTSTIPGITGCYQSSTSDRIFIPFLLFSMFELGLMILTLMRAIQSWRKNPSRLYVVLVNHNIFYYACALLILFPEVFSVLNIFTSLLLQDTYRTVLNGFQFLTLAIVAVRMHIHLWQTNQHLVRGSDGPVHIPLSDISFVNVPA</sequence>
<dbReference type="GeneID" id="64603382"/>
<dbReference type="Pfam" id="PF20151">
    <property type="entry name" value="DUF6533"/>
    <property type="match status" value="1"/>
</dbReference>
<reference evidence="3" key="1">
    <citation type="journal article" date="2020" name="New Phytol.">
        <title>Comparative genomics reveals dynamic genome evolution in host specialist ectomycorrhizal fungi.</title>
        <authorList>
            <person name="Lofgren L.A."/>
            <person name="Nguyen N.H."/>
            <person name="Vilgalys R."/>
            <person name="Ruytinx J."/>
            <person name="Liao H.L."/>
            <person name="Branco S."/>
            <person name="Kuo A."/>
            <person name="LaButti K."/>
            <person name="Lipzen A."/>
            <person name="Andreopoulos W."/>
            <person name="Pangilinan J."/>
            <person name="Riley R."/>
            <person name="Hundley H."/>
            <person name="Na H."/>
            <person name="Barry K."/>
            <person name="Grigoriev I.V."/>
            <person name="Stajich J.E."/>
            <person name="Kennedy P.G."/>
        </authorList>
    </citation>
    <scope>NUCLEOTIDE SEQUENCE</scope>
    <source>
        <strain evidence="3">S12</strain>
    </source>
</reference>
<accession>A0A9P7AQW9</accession>
<feature type="transmembrane region" description="Helical" evidence="1">
    <location>
        <begin position="237"/>
        <end position="255"/>
    </location>
</feature>
<keyword evidence="1" id="KW-0472">Membrane</keyword>
<proteinExistence type="predicted"/>
<feature type="transmembrane region" description="Helical" evidence="1">
    <location>
        <begin position="30"/>
        <end position="51"/>
    </location>
</feature>
<dbReference type="EMBL" id="JABBWE010000025">
    <property type="protein sequence ID" value="KAG1794556.1"/>
    <property type="molecule type" value="Genomic_DNA"/>
</dbReference>
<evidence type="ECO:0000259" key="2">
    <source>
        <dbReference type="Pfam" id="PF20151"/>
    </source>
</evidence>
<keyword evidence="1" id="KW-0812">Transmembrane</keyword>
<dbReference type="Proteomes" id="UP000719766">
    <property type="component" value="Unassembled WGS sequence"/>
</dbReference>
<dbReference type="InterPro" id="IPR045340">
    <property type="entry name" value="DUF6533"/>
</dbReference>
<organism evidence="3 4">
    <name type="scientific">Suillus plorans</name>
    <dbReference type="NCBI Taxonomy" id="116603"/>
    <lineage>
        <taxon>Eukaryota</taxon>
        <taxon>Fungi</taxon>
        <taxon>Dikarya</taxon>
        <taxon>Basidiomycota</taxon>
        <taxon>Agaricomycotina</taxon>
        <taxon>Agaricomycetes</taxon>
        <taxon>Agaricomycetidae</taxon>
        <taxon>Boletales</taxon>
        <taxon>Suillineae</taxon>
        <taxon>Suillaceae</taxon>
        <taxon>Suillus</taxon>
    </lineage>
</organism>
<keyword evidence="4" id="KW-1185">Reference proteome</keyword>
<dbReference type="OrthoDB" id="2626261at2759"/>
<feature type="transmembrane region" description="Helical" evidence="1">
    <location>
        <begin position="162"/>
        <end position="184"/>
    </location>
</feature>
<evidence type="ECO:0000313" key="4">
    <source>
        <dbReference type="Proteomes" id="UP000719766"/>
    </source>
</evidence>
<feature type="transmembrane region" description="Helical" evidence="1">
    <location>
        <begin position="204"/>
        <end position="225"/>
    </location>
</feature>
<dbReference type="AlphaFoldDB" id="A0A9P7AQW9"/>
<comment type="caution">
    <text evidence="3">The sequence shown here is derived from an EMBL/GenBank/DDBJ whole genome shotgun (WGS) entry which is preliminary data.</text>
</comment>
<dbReference type="RefSeq" id="XP_041160667.1">
    <property type="nucleotide sequence ID" value="XM_041309618.1"/>
</dbReference>
<feature type="domain" description="DUF6533" evidence="2">
    <location>
        <begin position="2"/>
        <end position="41"/>
    </location>
</feature>
<keyword evidence="1" id="KW-1133">Transmembrane helix</keyword>
<name>A0A9P7AQW9_9AGAM</name>
<gene>
    <name evidence="3" type="ORF">HD556DRAFT_1536058</name>
</gene>
<protein>
    <recommendedName>
        <fullName evidence="2">DUF6533 domain-containing protein</fullName>
    </recommendedName>
</protein>
<evidence type="ECO:0000256" key="1">
    <source>
        <dbReference type="SAM" id="Phobius"/>
    </source>
</evidence>
<feature type="transmembrane region" description="Helical" evidence="1">
    <location>
        <begin position="63"/>
        <end position="83"/>
    </location>
</feature>
<evidence type="ECO:0000313" key="3">
    <source>
        <dbReference type="EMBL" id="KAG1794556.1"/>
    </source>
</evidence>